<dbReference type="PROSITE" id="PS51257">
    <property type="entry name" value="PROKAR_LIPOPROTEIN"/>
    <property type="match status" value="1"/>
</dbReference>
<dbReference type="OrthoDB" id="2884543at2"/>
<comment type="caution">
    <text evidence="1">The sequence shown here is derived from an EMBL/GenBank/DDBJ whole genome shotgun (WGS) entry which is preliminary data.</text>
</comment>
<keyword evidence="2" id="KW-1185">Reference proteome</keyword>
<sequence>MKNVAFVLLLIILSGCKGESELPDTSSPGMTTSGMNFIAASDEVFYEDFKKLFDDQRSEDFIREKYELIKRTKTDGAFISTLTLVRYENNKALLVQLRHDRDKDEYLIYNIIEVPEEVAAFFEEEIE</sequence>
<dbReference type="AlphaFoldDB" id="A0A4Q0VXS4"/>
<reference evidence="1 2" key="1">
    <citation type="journal article" date="2019" name="Int. J. Syst. Evol. Microbiol.">
        <title>Anaerobacillus alkaliphilus sp. nov., a novel alkaliphilic and moderately halophilic bacterium.</title>
        <authorList>
            <person name="Borsodi A.K."/>
            <person name="Aszalos J.M."/>
            <person name="Bihari P."/>
            <person name="Nagy I."/>
            <person name="Schumann P."/>
            <person name="Sproer C."/>
            <person name="Kovacs A.L."/>
            <person name="Boka K."/>
            <person name="Dobosy P."/>
            <person name="Ovari M."/>
            <person name="Szili-Kovacs T."/>
            <person name="Toth E."/>
        </authorList>
    </citation>
    <scope>NUCLEOTIDE SEQUENCE [LARGE SCALE GENOMIC DNA]</scope>
    <source>
        <strain evidence="1 2">B16-10</strain>
    </source>
</reference>
<evidence type="ECO:0000313" key="1">
    <source>
        <dbReference type="EMBL" id="RXJ04494.1"/>
    </source>
</evidence>
<dbReference type="EMBL" id="QOUX01000001">
    <property type="protein sequence ID" value="RXJ04494.1"/>
    <property type="molecule type" value="Genomic_DNA"/>
</dbReference>
<protein>
    <submittedName>
        <fullName evidence="1">Uncharacterized protein</fullName>
    </submittedName>
</protein>
<dbReference type="Proteomes" id="UP000290649">
    <property type="component" value="Unassembled WGS sequence"/>
</dbReference>
<name>A0A4Q0VXS4_9BACI</name>
<accession>A0A4Q0VXS4</accession>
<gene>
    <name evidence="1" type="ORF">DS745_03680</name>
</gene>
<dbReference type="RefSeq" id="WP_129076836.1">
    <property type="nucleotide sequence ID" value="NZ_QOUX01000001.1"/>
</dbReference>
<organism evidence="1 2">
    <name type="scientific">Anaerobacillus alkaliphilus</name>
    <dbReference type="NCBI Taxonomy" id="1548597"/>
    <lineage>
        <taxon>Bacteria</taxon>
        <taxon>Bacillati</taxon>
        <taxon>Bacillota</taxon>
        <taxon>Bacilli</taxon>
        <taxon>Bacillales</taxon>
        <taxon>Bacillaceae</taxon>
        <taxon>Anaerobacillus</taxon>
    </lineage>
</organism>
<proteinExistence type="predicted"/>
<evidence type="ECO:0000313" key="2">
    <source>
        <dbReference type="Proteomes" id="UP000290649"/>
    </source>
</evidence>